<dbReference type="PANTHER" id="PTHR13847:SF287">
    <property type="entry name" value="FAD-DEPENDENT OXIDOREDUCTASE DOMAIN-CONTAINING PROTEIN 1"/>
    <property type="match status" value="1"/>
</dbReference>
<keyword evidence="1" id="KW-0560">Oxidoreductase</keyword>
<evidence type="ECO:0000259" key="2">
    <source>
        <dbReference type="Pfam" id="PF01266"/>
    </source>
</evidence>
<evidence type="ECO:0000313" key="3">
    <source>
        <dbReference type="EMBL" id="AKQ03048.1"/>
    </source>
</evidence>
<name>A0A0H4T5P2_9BACT</name>
<evidence type="ECO:0000256" key="1">
    <source>
        <dbReference type="ARBA" id="ARBA00023002"/>
    </source>
</evidence>
<dbReference type="InterPro" id="IPR006076">
    <property type="entry name" value="FAD-dep_OxRdtase"/>
</dbReference>
<dbReference type="GO" id="GO:0016491">
    <property type="term" value="F:oxidoreductase activity"/>
    <property type="evidence" value="ECO:0007669"/>
    <property type="project" value="UniProtKB-KW"/>
</dbReference>
<dbReference type="SUPFAM" id="SSF51905">
    <property type="entry name" value="FAD/NAD(P)-binding domain"/>
    <property type="match status" value="1"/>
</dbReference>
<organism evidence="3">
    <name type="scientific">uncultured bacterium Rifle_16ft_4_minimus_37862</name>
    <dbReference type="NCBI Taxonomy" id="1665157"/>
    <lineage>
        <taxon>Bacteria</taxon>
        <taxon>environmental samples</taxon>
    </lineage>
</organism>
<dbReference type="Gene3D" id="3.30.9.10">
    <property type="entry name" value="D-Amino Acid Oxidase, subunit A, domain 2"/>
    <property type="match status" value="1"/>
</dbReference>
<proteinExistence type="predicted"/>
<reference evidence="3" key="1">
    <citation type="journal article" date="2015" name="ISME J.">
        <title>Aquifer environment selects for microbial species cohorts in sediment and groundwater.</title>
        <authorList>
            <person name="Hug L.A."/>
            <person name="Thomas B.C."/>
            <person name="Brown C.T."/>
            <person name="Frischkorn K.R."/>
            <person name="Williams K.H."/>
            <person name="Tringe S.G."/>
            <person name="Banfield J.F."/>
        </authorList>
    </citation>
    <scope>NUCLEOTIDE SEQUENCE</scope>
</reference>
<dbReference type="InterPro" id="IPR036188">
    <property type="entry name" value="FAD/NAD-bd_sf"/>
</dbReference>
<dbReference type="EMBL" id="KT007007">
    <property type="protein sequence ID" value="AKQ03048.1"/>
    <property type="molecule type" value="Genomic_DNA"/>
</dbReference>
<dbReference type="AlphaFoldDB" id="A0A0H4T5P2"/>
<feature type="domain" description="FAD dependent oxidoreductase" evidence="2">
    <location>
        <begin position="7"/>
        <end position="357"/>
    </location>
</feature>
<accession>A0A0H4T5P2</accession>
<dbReference type="GO" id="GO:0005737">
    <property type="term" value="C:cytoplasm"/>
    <property type="evidence" value="ECO:0007669"/>
    <property type="project" value="TreeGrafter"/>
</dbReference>
<dbReference type="Pfam" id="PF01266">
    <property type="entry name" value="DAO"/>
    <property type="match status" value="1"/>
</dbReference>
<sequence>MSRTAGVVIVGGGVTGTSLAFHLVSRGVRDVLLLERTALAAGGTGRSVGIIRQLYPTRETSQMVKRSLAVFQRFADAVGGDAGFVACGALIGVAPAMRSKLLATVAAQRAVGIRAEVLDPADAARIEPRLDASALGAVLWEPESGYGDPAAVATRYADAARRLGARIEQGVEVSAVLTAGERVVGVATARGERIEAPVVVNATGLWARGLARTAGVELPIVVGRHPVFVVERDAAFGRPHVVYLDLAGGAYVRPETGNLTLTGSLTDDETRHPMDPERLGAAVSLDEAAPVLARTSRALPALAQARYRGGWAGAFDITPDWMPILDEAPVRGLWIAAGMSGHGFKLAPAVGEHLAALLTGAAPPVDPAPFRLGRFATPAAAGTFVASYLR</sequence>
<dbReference type="Gene3D" id="3.50.50.60">
    <property type="entry name" value="FAD/NAD(P)-binding domain"/>
    <property type="match status" value="1"/>
</dbReference>
<dbReference type="PANTHER" id="PTHR13847">
    <property type="entry name" value="SARCOSINE DEHYDROGENASE-RELATED"/>
    <property type="match status" value="1"/>
</dbReference>
<protein>
    <submittedName>
        <fullName evidence="3">Glycine/D-amino acid oxidase</fullName>
    </submittedName>
</protein>